<feature type="region of interest" description="Disordered" evidence="1">
    <location>
        <begin position="28"/>
        <end position="80"/>
    </location>
</feature>
<feature type="compositionally biased region" description="Low complexity" evidence="1">
    <location>
        <begin position="64"/>
        <end position="75"/>
    </location>
</feature>
<dbReference type="EMBL" id="BOMS01000051">
    <property type="protein sequence ID" value="GIE67765.1"/>
    <property type="molecule type" value="Genomic_DNA"/>
</dbReference>
<gene>
    <name evidence="2" type="ORF">Apa02nite_038730</name>
</gene>
<comment type="caution">
    <text evidence="2">The sequence shown here is derived from an EMBL/GenBank/DDBJ whole genome shotgun (WGS) entry which is preliminary data.</text>
</comment>
<proteinExistence type="predicted"/>
<sequence length="183" mass="20802">MAMAQLVVISAAWVTLLGLSCARIVRRRSTPPRPATPLPSGRRPRRHAGFRRVPAPGRQPRKGSAPAPWARRPSPQNRDLRRFDRDMQGVDVTVRMDELPPVPIEQLAYDLRRLDHQRRNGPMRYSEKCLAAVMRAYDIRLQLACRCLGVPEHLQPLTGVDREIERLRVEDRLEAAGLALRGL</sequence>
<reference evidence="2 3" key="1">
    <citation type="submission" date="2021-01" db="EMBL/GenBank/DDBJ databases">
        <title>Whole genome shotgun sequence of Actinoplanes palleronii NBRC 14916.</title>
        <authorList>
            <person name="Komaki H."/>
            <person name="Tamura T."/>
        </authorList>
    </citation>
    <scope>NUCLEOTIDE SEQUENCE [LARGE SCALE GENOMIC DNA]</scope>
    <source>
        <strain evidence="2 3">NBRC 14916</strain>
    </source>
</reference>
<accession>A0ABQ4BBZ6</accession>
<protein>
    <submittedName>
        <fullName evidence="2">Uncharacterized protein</fullName>
    </submittedName>
</protein>
<organism evidence="2 3">
    <name type="scientific">Actinoplanes palleronii</name>
    <dbReference type="NCBI Taxonomy" id="113570"/>
    <lineage>
        <taxon>Bacteria</taxon>
        <taxon>Bacillati</taxon>
        <taxon>Actinomycetota</taxon>
        <taxon>Actinomycetes</taxon>
        <taxon>Micromonosporales</taxon>
        <taxon>Micromonosporaceae</taxon>
        <taxon>Actinoplanes</taxon>
    </lineage>
</organism>
<evidence type="ECO:0000313" key="3">
    <source>
        <dbReference type="Proteomes" id="UP000624709"/>
    </source>
</evidence>
<evidence type="ECO:0000256" key="1">
    <source>
        <dbReference type="SAM" id="MobiDB-lite"/>
    </source>
</evidence>
<keyword evidence="3" id="KW-1185">Reference proteome</keyword>
<name>A0ABQ4BBZ6_9ACTN</name>
<evidence type="ECO:0000313" key="2">
    <source>
        <dbReference type="EMBL" id="GIE67765.1"/>
    </source>
</evidence>
<dbReference type="Proteomes" id="UP000624709">
    <property type="component" value="Unassembled WGS sequence"/>
</dbReference>